<protein>
    <submittedName>
        <fullName evidence="2">Uncharacterized protein</fullName>
    </submittedName>
</protein>
<keyword evidence="1" id="KW-1133">Transmembrane helix</keyword>
<reference evidence="2" key="1">
    <citation type="submission" date="2019-10" db="EMBL/GenBank/DDBJ databases">
        <authorList>
            <consortium name="DOE Joint Genome Institute"/>
            <person name="Kuo A."/>
            <person name="Miyauchi S."/>
            <person name="Kiss E."/>
            <person name="Drula E."/>
            <person name="Kohler A."/>
            <person name="Sanchez-Garcia M."/>
            <person name="Andreopoulos B."/>
            <person name="Barry K.W."/>
            <person name="Bonito G."/>
            <person name="Buee M."/>
            <person name="Carver A."/>
            <person name="Chen C."/>
            <person name="Cichocki N."/>
            <person name="Clum A."/>
            <person name="Culley D."/>
            <person name="Crous P.W."/>
            <person name="Fauchery L."/>
            <person name="Girlanda M."/>
            <person name="Hayes R."/>
            <person name="Keri Z."/>
            <person name="LaButti K."/>
            <person name="Lipzen A."/>
            <person name="Lombard V."/>
            <person name="Magnuson J."/>
            <person name="Maillard F."/>
            <person name="Morin E."/>
            <person name="Murat C."/>
            <person name="Nolan M."/>
            <person name="Ohm R."/>
            <person name="Pangilinan J."/>
            <person name="Pereira M."/>
            <person name="Perotto S."/>
            <person name="Peter M."/>
            <person name="Riley R."/>
            <person name="Sitrit Y."/>
            <person name="Stielow B."/>
            <person name="Szollosi G."/>
            <person name="Zifcakova L."/>
            <person name="Stursova M."/>
            <person name="Spatafora J.W."/>
            <person name="Tedersoo L."/>
            <person name="Vaario L.-M."/>
            <person name="Yamada A."/>
            <person name="Yan M."/>
            <person name="Wang P."/>
            <person name="Xu J."/>
            <person name="Bruns T."/>
            <person name="Baldrian P."/>
            <person name="Vilgalys R."/>
            <person name="Henrissat B."/>
            <person name="Grigoriev I.V."/>
            <person name="Hibbett D."/>
            <person name="Nagy L.G."/>
            <person name="Martin F.M."/>
        </authorList>
    </citation>
    <scope>NUCLEOTIDE SEQUENCE</scope>
    <source>
        <strain evidence="2">BED1</strain>
    </source>
</reference>
<accession>A0AAD4GF89</accession>
<feature type="transmembrane region" description="Helical" evidence="1">
    <location>
        <begin position="6"/>
        <end position="39"/>
    </location>
</feature>
<evidence type="ECO:0000313" key="2">
    <source>
        <dbReference type="EMBL" id="KAF8440447.1"/>
    </source>
</evidence>
<dbReference type="EMBL" id="WHUW01000012">
    <property type="protein sequence ID" value="KAF8440447.1"/>
    <property type="molecule type" value="Genomic_DNA"/>
</dbReference>
<name>A0AAD4GF89_BOLED</name>
<reference evidence="2" key="2">
    <citation type="journal article" date="2020" name="Nat. Commun.">
        <title>Large-scale genome sequencing of mycorrhizal fungi provides insights into the early evolution of symbiotic traits.</title>
        <authorList>
            <person name="Miyauchi S."/>
            <person name="Kiss E."/>
            <person name="Kuo A."/>
            <person name="Drula E."/>
            <person name="Kohler A."/>
            <person name="Sanchez-Garcia M."/>
            <person name="Morin E."/>
            <person name="Andreopoulos B."/>
            <person name="Barry K.W."/>
            <person name="Bonito G."/>
            <person name="Buee M."/>
            <person name="Carver A."/>
            <person name="Chen C."/>
            <person name="Cichocki N."/>
            <person name="Clum A."/>
            <person name="Culley D."/>
            <person name="Crous P.W."/>
            <person name="Fauchery L."/>
            <person name="Girlanda M."/>
            <person name="Hayes R.D."/>
            <person name="Keri Z."/>
            <person name="LaButti K."/>
            <person name="Lipzen A."/>
            <person name="Lombard V."/>
            <person name="Magnuson J."/>
            <person name="Maillard F."/>
            <person name="Murat C."/>
            <person name="Nolan M."/>
            <person name="Ohm R.A."/>
            <person name="Pangilinan J."/>
            <person name="Pereira M.F."/>
            <person name="Perotto S."/>
            <person name="Peter M."/>
            <person name="Pfister S."/>
            <person name="Riley R."/>
            <person name="Sitrit Y."/>
            <person name="Stielow J.B."/>
            <person name="Szollosi G."/>
            <person name="Zifcakova L."/>
            <person name="Stursova M."/>
            <person name="Spatafora J.W."/>
            <person name="Tedersoo L."/>
            <person name="Vaario L.M."/>
            <person name="Yamada A."/>
            <person name="Yan M."/>
            <person name="Wang P."/>
            <person name="Xu J."/>
            <person name="Bruns T."/>
            <person name="Baldrian P."/>
            <person name="Vilgalys R."/>
            <person name="Dunand C."/>
            <person name="Henrissat B."/>
            <person name="Grigoriev I.V."/>
            <person name="Hibbett D."/>
            <person name="Nagy L.G."/>
            <person name="Martin F.M."/>
        </authorList>
    </citation>
    <scope>NUCLEOTIDE SEQUENCE</scope>
    <source>
        <strain evidence="2">BED1</strain>
    </source>
</reference>
<organism evidence="2 3">
    <name type="scientific">Boletus edulis BED1</name>
    <dbReference type="NCBI Taxonomy" id="1328754"/>
    <lineage>
        <taxon>Eukaryota</taxon>
        <taxon>Fungi</taxon>
        <taxon>Dikarya</taxon>
        <taxon>Basidiomycota</taxon>
        <taxon>Agaricomycotina</taxon>
        <taxon>Agaricomycetes</taxon>
        <taxon>Agaricomycetidae</taxon>
        <taxon>Boletales</taxon>
        <taxon>Boletineae</taxon>
        <taxon>Boletaceae</taxon>
        <taxon>Boletoideae</taxon>
        <taxon>Boletus</taxon>
    </lineage>
</organism>
<proteinExistence type="predicted"/>
<evidence type="ECO:0000256" key="1">
    <source>
        <dbReference type="SAM" id="Phobius"/>
    </source>
</evidence>
<dbReference type="Proteomes" id="UP001194468">
    <property type="component" value="Unassembled WGS sequence"/>
</dbReference>
<comment type="caution">
    <text evidence="2">The sequence shown here is derived from an EMBL/GenBank/DDBJ whole genome shotgun (WGS) entry which is preliminary data.</text>
</comment>
<gene>
    <name evidence="2" type="ORF">L210DRAFT_444089</name>
</gene>
<keyword evidence="3" id="KW-1185">Reference proteome</keyword>
<dbReference type="AlphaFoldDB" id="A0AAD4GF89"/>
<evidence type="ECO:0000313" key="3">
    <source>
        <dbReference type="Proteomes" id="UP001194468"/>
    </source>
</evidence>
<dbReference type="PROSITE" id="PS51257">
    <property type="entry name" value="PROKAR_LIPOPROTEIN"/>
    <property type="match status" value="1"/>
</dbReference>
<keyword evidence="1" id="KW-0812">Transmembrane</keyword>
<sequence length="75" mass="8623">MRTHAWISYCLIIGCVEICYFVRIPSASCALVLLIFIFFDTPFDTPCSFVFSTSFVTHDHLTTLIHNMISTWKTV</sequence>
<keyword evidence="1" id="KW-0472">Membrane</keyword>